<accession>A0A2V3ISM0</accession>
<organism evidence="1 2">
    <name type="scientific">Gracilariopsis chorda</name>
    <dbReference type="NCBI Taxonomy" id="448386"/>
    <lineage>
        <taxon>Eukaryota</taxon>
        <taxon>Rhodophyta</taxon>
        <taxon>Florideophyceae</taxon>
        <taxon>Rhodymeniophycidae</taxon>
        <taxon>Gracilariales</taxon>
        <taxon>Gracilariaceae</taxon>
        <taxon>Gracilariopsis</taxon>
    </lineage>
</organism>
<gene>
    <name evidence="1" type="ORF">BWQ96_05141</name>
</gene>
<protein>
    <submittedName>
        <fullName evidence="1">Uncharacterized protein</fullName>
    </submittedName>
</protein>
<comment type="caution">
    <text evidence="1">The sequence shown here is derived from an EMBL/GenBank/DDBJ whole genome shotgun (WGS) entry which is preliminary data.</text>
</comment>
<keyword evidence="2" id="KW-1185">Reference proteome</keyword>
<name>A0A2V3ISM0_9FLOR</name>
<sequence length="96" mass="11099">MFIPLDFRVAAVLVYIHSLCLRKLPVPEEAVRYEKAIIGEDPDNVPEEDLVELVRSIVASVMDVSPDPHVENWSPFDSKYQELSWYMKARVVVLKR</sequence>
<proteinExistence type="predicted"/>
<evidence type="ECO:0000313" key="2">
    <source>
        <dbReference type="Proteomes" id="UP000247409"/>
    </source>
</evidence>
<dbReference type="Proteomes" id="UP000247409">
    <property type="component" value="Unassembled WGS sequence"/>
</dbReference>
<evidence type="ECO:0000313" key="1">
    <source>
        <dbReference type="EMBL" id="PXF45102.1"/>
    </source>
</evidence>
<reference evidence="1 2" key="1">
    <citation type="journal article" date="2018" name="Mol. Biol. Evol.">
        <title>Analysis of the draft genome of the red seaweed Gracilariopsis chorda provides insights into genome size evolution in Rhodophyta.</title>
        <authorList>
            <person name="Lee J."/>
            <person name="Yang E.C."/>
            <person name="Graf L."/>
            <person name="Yang J.H."/>
            <person name="Qiu H."/>
            <person name="Zel Zion U."/>
            <person name="Chan C.X."/>
            <person name="Stephens T.G."/>
            <person name="Weber A.P.M."/>
            <person name="Boo G.H."/>
            <person name="Boo S.M."/>
            <person name="Kim K.M."/>
            <person name="Shin Y."/>
            <person name="Jung M."/>
            <person name="Lee S.J."/>
            <person name="Yim H.S."/>
            <person name="Lee J.H."/>
            <person name="Bhattacharya D."/>
            <person name="Yoon H.S."/>
        </authorList>
    </citation>
    <scope>NUCLEOTIDE SEQUENCE [LARGE SCALE GENOMIC DNA]</scope>
    <source>
        <strain evidence="1 2">SKKU-2015</strain>
        <tissue evidence="1">Whole body</tissue>
    </source>
</reference>
<dbReference type="AlphaFoldDB" id="A0A2V3ISM0"/>
<dbReference type="EMBL" id="NBIV01000070">
    <property type="protein sequence ID" value="PXF45102.1"/>
    <property type="molecule type" value="Genomic_DNA"/>
</dbReference>